<dbReference type="SUPFAM" id="SSF52540">
    <property type="entry name" value="P-loop containing nucleoside triphosphate hydrolases"/>
    <property type="match status" value="1"/>
</dbReference>
<proteinExistence type="predicted"/>
<dbReference type="OrthoDB" id="4760524at2759"/>
<protein>
    <recommendedName>
        <fullName evidence="2">Nephrocystin 3-like N-terminal domain-containing protein</fullName>
    </recommendedName>
</protein>
<feature type="domain" description="Nephrocystin 3-like N-terminal" evidence="2">
    <location>
        <begin position="120"/>
        <end position="278"/>
    </location>
</feature>
<evidence type="ECO:0000256" key="1">
    <source>
        <dbReference type="ARBA" id="ARBA00022737"/>
    </source>
</evidence>
<dbReference type="EMBL" id="KN832973">
    <property type="protein sequence ID" value="KIM90126.1"/>
    <property type="molecule type" value="Genomic_DNA"/>
</dbReference>
<sequence>MRDFCFDVAFGRVEMRIFSCLNGLSILASTPSVFFPSRLANFNSFPMSMFRDINSMDARRAAFHNVGRDQINADQVNFNISHTTTEPLQLLNPVPDAAYDSIQGVSECMEGTRQEVTGKIIRWIDGDSDQPVCWLNGAAGAGKSAISRTVARLCEGSNRLCASFFFFRGAGRRSTITHFISTIAYSIALSIPATRPYIEDVLQRDHHILHRSHKRQFQQLIVEPIRLAISSVRPMVIIIDALDECDNKQEIAEFIDIVACAFQGSQMPLPLRFFFTSRVEEHIRSKFAASPALDVTYCLNLQEFSADNDIRTFLRSRFASIYQQKRRQIGSISLPWPSQRDLNELVTKSMGSFIFAFTLANFVNDGSDLPHRKLQTALQSHSGLDPLYTRVLDSASHSHHFTRVLQTIIIITTPVSITDLAFLLQIEGGDVIHALQGVQSIIMVPENDEQPVQLLHTSLQDFLTTQACSQHLFINPATCHLSMATDCLSALTALTADYDDIIYEIKILQYAAQNWCHHLLSAVTEGDGVYLLSKDDAFVNMLIGFLSGSFDPWMNVIIFQIQIKGIVKILDSLLQVGIIQHCINIESV</sequence>
<dbReference type="Gene3D" id="3.40.50.300">
    <property type="entry name" value="P-loop containing nucleotide triphosphate hydrolases"/>
    <property type="match status" value="1"/>
</dbReference>
<dbReference type="AlphaFoldDB" id="A0A0C3GHL3"/>
<name>A0A0C3GHL3_PILCF</name>
<evidence type="ECO:0000313" key="4">
    <source>
        <dbReference type="Proteomes" id="UP000054166"/>
    </source>
</evidence>
<dbReference type="PANTHER" id="PTHR10039">
    <property type="entry name" value="AMELOGENIN"/>
    <property type="match status" value="1"/>
</dbReference>
<dbReference type="InParanoid" id="A0A0C3GHL3"/>
<evidence type="ECO:0000259" key="2">
    <source>
        <dbReference type="Pfam" id="PF24883"/>
    </source>
</evidence>
<reference evidence="4" key="2">
    <citation type="submission" date="2015-01" db="EMBL/GenBank/DDBJ databases">
        <title>Evolutionary Origins and Diversification of the Mycorrhizal Mutualists.</title>
        <authorList>
            <consortium name="DOE Joint Genome Institute"/>
            <consortium name="Mycorrhizal Genomics Consortium"/>
            <person name="Kohler A."/>
            <person name="Kuo A."/>
            <person name="Nagy L.G."/>
            <person name="Floudas D."/>
            <person name="Copeland A."/>
            <person name="Barry K.W."/>
            <person name="Cichocki N."/>
            <person name="Veneault-Fourrey C."/>
            <person name="LaButti K."/>
            <person name="Lindquist E.A."/>
            <person name="Lipzen A."/>
            <person name="Lundell T."/>
            <person name="Morin E."/>
            <person name="Murat C."/>
            <person name="Riley R."/>
            <person name="Ohm R."/>
            <person name="Sun H."/>
            <person name="Tunlid A."/>
            <person name="Henrissat B."/>
            <person name="Grigoriev I.V."/>
            <person name="Hibbett D.S."/>
            <person name="Martin F."/>
        </authorList>
    </citation>
    <scope>NUCLEOTIDE SEQUENCE [LARGE SCALE GENOMIC DNA]</scope>
    <source>
        <strain evidence="4">F 1598</strain>
    </source>
</reference>
<dbReference type="STRING" id="765440.A0A0C3GHL3"/>
<dbReference type="Pfam" id="PF24883">
    <property type="entry name" value="NPHP3_N"/>
    <property type="match status" value="1"/>
</dbReference>
<organism evidence="3 4">
    <name type="scientific">Piloderma croceum (strain F 1598)</name>
    <dbReference type="NCBI Taxonomy" id="765440"/>
    <lineage>
        <taxon>Eukaryota</taxon>
        <taxon>Fungi</taxon>
        <taxon>Dikarya</taxon>
        <taxon>Basidiomycota</taxon>
        <taxon>Agaricomycotina</taxon>
        <taxon>Agaricomycetes</taxon>
        <taxon>Agaricomycetidae</taxon>
        <taxon>Atheliales</taxon>
        <taxon>Atheliaceae</taxon>
        <taxon>Piloderma</taxon>
    </lineage>
</organism>
<dbReference type="InterPro" id="IPR056884">
    <property type="entry name" value="NPHP3-like_N"/>
</dbReference>
<keyword evidence="4" id="KW-1185">Reference proteome</keyword>
<dbReference type="HOGENOM" id="CLU_000288_6_10_1"/>
<dbReference type="InterPro" id="IPR027417">
    <property type="entry name" value="P-loop_NTPase"/>
</dbReference>
<dbReference type="Proteomes" id="UP000054166">
    <property type="component" value="Unassembled WGS sequence"/>
</dbReference>
<evidence type="ECO:0000313" key="3">
    <source>
        <dbReference type="EMBL" id="KIM90126.1"/>
    </source>
</evidence>
<reference evidence="3 4" key="1">
    <citation type="submission" date="2014-04" db="EMBL/GenBank/DDBJ databases">
        <authorList>
            <consortium name="DOE Joint Genome Institute"/>
            <person name="Kuo A."/>
            <person name="Tarkka M."/>
            <person name="Buscot F."/>
            <person name="Kohler A."/>
            <person name="Nagy L.G."/>
            <person name="Floudas D."/>
            <person name="Copeland A."/>
            <person name="Barry K.W."/>
            <person name="Cichocki N."/>
            <person name="Veneault-Fourrey C."/>
            <person name="LaButti K."/>
            <person name="Lindquist E.A."/>
            <person name="Lipzen A."/>
            <person name="Lundell T."/>
            <person name="Morin E."/>
            <person name="Murat C."/>
            <person name="Sun H."/>
            <person name="Tunlid A."/>
            <person name="Henrissat B."/>
            <person name="Grigoriev I.V."/>
            <person name="Hibbett D.S."/>
            <person name="Martin F."/>
            <person name="Nordberg H.P."/>
            <person name="Cantor M.N."/>
            <person name="Hua S.X."/>
        </authorList>
    </citation>
    <scope>NUCLEOTIDE SEQUENCE [LARGE SCALE GENOMIC DNA]</scope>
    <source>
        <strain evidence="3 4">F 1598</strain>
    </source>
</reference>
<accession>A0A0C3GHL3</accession>
<gene>
    <name evidence="3" type="ORF">PILCRDRAFT_172780</name>
</gene>
<keyword evidence="1" id="KW-0677">Repeat</keyword>